<gene>
    <name evidence="2" type="ORF">ES332_A02G060200v1</name>
</gene>
<accession>A0A5D2RF06</accession>
<dbReference type="EMBL" id="CM017611">
    <property type="protein sequence ID" value="TYI38882.1"/>
    <property type="molecule type" value="Genomic_DNA"/>
</dbReference>
<proteinExistence type="predicted"/>
<evidence type="ECO:0000313" key="2">
    <source>
        <dbReference type="EMBL" id="TYI38882.1"/>
    </source>
</evidence>
<keyword evidence="3" id="KW-1185">Reference proteome</keyword>
<evidence type="ECO:0000313" key="3">
    <source>
        <dbReference type="Proteomes" id="UP000322667"/>
    </source>
</evidence>
<dbReference type="Proteomes" id="UP000322667">
    <property type="component" value="Chromosome A02"/>
</dbReference>
<dbReference type="AlphaFoldDB" id="A0A5D2RF06"/>
<keyword evidence="1" id="KW-1133">Transmembrane helix</keyword>
<evidence type="ECO:0000256" key="1">
    <source>
        <dbReference type="SAM" id="Phobius"/>
    </source>
</evidence>
<keyword evidence="1" id="KW-0472">Membrane</keyword>
<organism evidence="2 3">
    <name type="scientific">Gossypium tomentosum</name>
    <name type="common">Hawaiian cotton</name>
    <name type="synonym">Gossypium sandvicense</name>
    <dbReference type="NCBI Taxonomy" id="34277"/>
    <lineage>
        <taxon>Eukaryota</taxon>
        <taxon>Viridiplantae</taxon>
        <taxon>Streptophyta</taxon>
        <taxon>Embryophyta</taxon>
        <taxon>Tracheophyta</taxon>
        <taxon>Spermatophyta</taxon>
        <taxon>Magnoliopsida</taxon>
        <taxon>eudicotyledons</taxon>
        <taxon>Gunneridae</taxon>
        <taxon>Pentapetalae</taxon>
        <taxon>rosids</taxon>
        <taxon>malvids</taxon>
        <taxon>Malvales</taxon>
        <taxon>Malvaceae</taxon>
        <taxon>Malvoideae</taxon>
        <taxon>Gossypium</taxon>
    </lineage>
</organism>
<sequence length="71" mass="7948">MASYSLIFGIKNKNKNYIIGCILLVILLVYSCANSAVQRRRVKEAARGATRRSPKSLAYSGTFQKLLVLLR</sequence>
<feature type="transmembrane region" description="Helical" evidence="1">
    <location>
        <begin position="17"/>
        <end position="37"/>
    </location>
</feature>
<name>A0A5D2RF06_GOSTO</name>
<protein>
    <submittedName>
        <fullName evidence="2">Uncharacterized protein</fullName>
    </submittedName>
</protein>
<keyword evidence="1" id="KW-0812">Transmembrane</keyword>
<reference evidence="2 3" key="1">
    <citation type="submission" date="2019-07" db="EMBL/GenBank/DDBJ databases">
        <title>WGS assembly of Gossypium tomentosum.</title>
        <authorList>
            <person name="Chen Z.J."/>
            <person name="Sreedasyam A."/>
            <person name="Ando A."/>
            <person name="Song Q."/>
            <person name="De L."/>
            <person name="Hulse-Kemp A."/>
            <person name="Ding M."/>
            <person name="Ye W."/>
            <person name="Kirkbride R."/>
            <person name="Jenkins J."/>
            <person name="Plott C."/>
            <person name="Lovell J."/>
            <person name="Lin Y.-M."/>
            <person name="Vaughn R."/>
            <person name="Liu B."/>
            <person name="Li W."/>
            <person name="Simpson S."/>
            <person name="Scheffler B."/>
            <person name="Saski C."/>
            <person name="Grover C."/>
            <person name="Hu G."/>
            <person name="Conover J."/>
            <person name="Carlson J."/>
            <person name="Shu S."/>
            <person name="Boston L."/>
            <person name="Williams M."/>
            <person name="Peterson D."/>
            <person name="Mcgee K."/>
            <person name="Jones D."/>
            <person name="Wendel J."/>
            <person name="Stelly D."/>
            <person name="Grimwood J."/>
            <person name="Schmutz J."/>
        </authorList>
    </citation>
    <scope>NUCLEOTIDE SEQUENCE [LARGE SCALE GENOMIC DNA]</scope>
    <source>
        <strain evidence="2">7179.01</strain>
    </source>
</reference>